<comment type="caution">
    <text evidence="2">The sequence shown here is derived from an EMBL/GenBank/DDBJ whole genome shotgun (WGS) entry which is preliminary data.</text>
</comment>
<gene>
    <name evidence="2" type="ORF">H1S01_17610</name>
</gene>
<dbReference type="CDD" id="cd00093">
    <property type="entry name" value="HTH_XRE"/>
    <property type="match status" value="1"/>
</dbReference>
<organism evidence="2 3">
    <name type="scientific">Heliobacterium chlorum</name>
    <dbReference type="NCBI Taxonomy" id="2698"/>
    <lineage>
        <taxon>Bacteria</taxon>
        <taxon>Bacillati</taxon>
        <taxon>Bacillota</taxon>
        <taxon>Clostridia</taxon>
        <taxon>Eubacteriales</taxon>
        <taxon>Heliobacteriaceae</taxon>
        <taxon>Heliobacterium</taxon>
    </lineage>
</organism>
<reference evidence="2 3" key="1">
    <citation type="submission" date="2020-07" db="EMBL/GenBank/DDBJ databases">
        <title>Draft whole-genome sequence of Heliobacterium chlorum DSM 3682, type strain.</title>
        <authorList>
            <person name="Kyndt J.A."/>
            <person name="Meyer T.E."/>
            <person name="Imhoff J.F."/>
        </authorList>
    </citation>
    <scope>NUCLEOTIDE SEQUENCE [LARGE SCALE GENOMIC DNA]</scope>
    <source>
        <strain evidence="2 3">DSM 3682</strain>
    </source>
</reference>
<dbReference type="Pfam" id="PF01381">
    <property type="entry name" value="HTH_3"/>
    <property type="match status" value="1"/>
</dbReference>
<protein>
    <submittedName>
        <fullName evidence="2">Helix-turn-helix transcriptional regulator</fullName>
    </submittedName>
</protein>
<dbReference type="InterPro" id="IPR001387">
    <property type="entry name" value="Cro/C1-type_HTH"/>
</dbReference>
<feature type="domain" description="HTH cro/C1-type" evidence="1">
    <location>
        <begin position="22"/>
        <end position="70"/>
    </location>
</feature>
<dbReference type="PROSITE" id="PS50943">
    <property type="entry name" value="HTH_CROC1"/>
    <property type="match status" value="1"/>
</dbReference>
<dbReference type="EMBL" id="JACVHF010000031">
    <property type="protein sequence ID" value="MBC9786278.1"/>
    <property type="molecule type" value="Genomic_DNA"/>
</dbReference>
<proteinExistence type="predicted"/>
<name>A0ABR7T8A4_HELCL</name>
<keyword evidence="3" id="KW-1185">Reference proteome</keyword>
<evidence type="ECO:0000313" key="3">
    <source>
        <dbReference type="Proteomes" id="UP000617402"/>
    </source>
</evidence>
<dbReference type="Proteomes" id="UP000617402">
    <property type="component" value="Unassembled WGS sequence"/>
</dbReference>
<dbReference type="Gene3D" id="1.10.260.40">
    <property type="entry name" value="lambda repressor-like DNA-binding domains"/>
    <property type="match status" value="1"/>
</dbReference>
<dbReference type="SUPFAM" id="SSF47413">
    <property type="entry name" value="lambda repressor-like DNA-binding domains"/>
    <property type="match status" value="1"/>
</dbReference>
<accession>A0ABR7T8A4</accession>
<dbReference type="InterPro" id="IPR010982">
    <property type="entry name" value="Lambda_DNA-bd_dom_sf"/>
</dbReference>
<evidence type="ECO:0000259" key="1">
    <source>
        <dbReference type="PROSITE" id="PS50943"/>
    </source>
</evidence>
<dbReference type="RefSeq" id="WP_188041704.1">
    <property type="nucleotide sequence ID" value="NZ_JACVHF010000031.1"/>
</dbReference>
<sequence>MDLDLDQKTAILMQVVEAGEYLKELRQKRKLTVTKVSTDIGLKNHSYLSNLERGKVTDPDEKVLRDLEKY</sequence>
<evidence type="ECO:0000313" key="2">
    <source>
        <dbReference type="EMBL" id="MBC9786278.1"/>
    </source>
</evidence>